<organism evidence="2 3">
    <name type="scientific">Candidatus Nitrosopumilus sediminis</name>
    <dbReference type="NCBI Taxonomy" id="1229909"/>
    <lineage>
        <taxon>Archaea</taxon>
        <taxon>Nitrososphaerota</taxon>
        <taxon>Nitrososphaeria</taxon>
        <taxon>Nitrosopumilales</taxon>
        <taxon>Nitrosopumilaceae</taxon>
        <taxon>Nitrosopumilus</taxon>
    </lineage>
</organism>
<keyword evidence="1" id="KW-1133">Transmembrane helix</keyword>
<evidence type="ECO:0000256" key="1">
    <source>
        <dbReference type="SAM" id="Phobius"/>
    </source>
</evidence>
<dbReference type="OrthoDB" id="2471at2157"/>
<evidence type="ECO:0008006" key="4">
    <source>
        <dbReference type="Google" id="ProtNLM"/>
    </source>
</evidence>
<reference evidence="2 3" key="1">
    <citation type="journal article" date="2012" name="J. Bacteriol.">
        <title>Draft Genome Sequence of an Ammonia-Oxidizing Archaeon, "Candidatus Nitrosopumilus sediminis" AR2, from Svalbard in the Arctic Circle.</title>
        <authorList>
            <person name="Park S.J."/>
            <person name="Kim J.G."/>
            <person name="Jung M.Y."/>
            <person name="Kim S.J."/>
            <person name="Cha I.T."/>
            <person name="Ghai R."/>
            <person name="Martin-Cuadrado A.B."/>
            <person name="Rodriguez-Valera F."/>
            <person name="Rhee S.K."/>
        </authorList>
    </citation>
    <scope>NUCLEOTIDE SEQUENCE [LARGE SCALE GENOMIC DNA]</scope>
    <source>
        <strain evidence="2 3">AR2</strain>
    </source>
</reference>
<dbReference type="KEGG" id="nir:NSED_07045"/>
<keyword evidence="1" id="KW-0812">Transmembrane</keyword>
<sequence>MNKHSIITIIAIIIIIIPFAHSGMSILGVQQLEYRWDNPGQFSFFAMSNSGEMEFCNTIPFWTSFQKFEVATFYDTKHLGSFVVNPTTINPLSSTVQGGIFSSEEIAAAQHNFMTLDFEFDGGDIRLDPNKFMIVIRADMPIIGIIPFSTTTQMTGFDFDKKMNSENLTCG</sequence>
<proteinExistence type="predicted"/>
<dbReference type="GeneID" id="13698167"/>
<dbReference type="PATRIC" id="fig|1229909.8.peg.1550"/>
<dbReference type="HOGENOM" id="CLU_132451_0_0_2"/>
<dbReference type="AlphaFoldDB" id="K0BDS0"/>
<name>K0BDS0_9ARCH</name>
<feature type="transmembrane region" description="Helical" evidence="1">
    <location>
        <begin position="6"/>
        <end position="29"/>
    </location>
</feature>
<gene>
    <name evidence="2" type="ORF">NSED_07045</name>
</gene>
<dbReference type="RefSeq" id="WP_014965575.1">
    <property type="nucleotide sequence ID" value="NC_018656.1"/>
</dbReference>
<dbReference type="STRING" id="1229909.NSED_07045"/>
<evidence type="ECO:0000313" key="2">
    <source>
        <dbReference type="EMBL" id="AFS83205.1"/>
    </source>
</evidence>
<keyword evidence="3" id="KW-1185">Reference proteome</keyword>
<dbReference type="eggNOG" id="arCOG12843">
    <property type="taxonomic scope" value="Archaea"/>
</dbReference>
<dbReference type="EMBL" id="CP003843">
    <property type="protein sequence ID" value="AFS83205.1"/>
    <property type="molecule type" value="Genomic_DNA"/>
</dbReference>
<evidence type="ECO:0000313" key="3">
    <source>
        <dbReference type="Proteomes" id="UP000006100"/>
    </source>
</evidence>
<protein>
    <recommendedName>
        <fullName evidence="4">Thr operon leader peptide</fullName>
    </recommendedName>
</protein>
<keyword evidence="1" id="KW-0472">Membrane</keyword>
<accession>K0BDS0</accession>
<dbReference type="Proteomes" id="UP000006100">
    <property type="component" value="Chromosome"/>
</dbReference>